<feature type="transmembrane region" description="Helical" evidence="1">
    <location>
        <begin position="886"/>
        <end position="905"/>
    </location>
</feature>
<feature type="transmembrane region" description="Helical" evidence="1">
    <location>
        <begin position="12"/>
        <end position="30"/>
    </location>
</feature>
<protein>
    <submittedName>
        <fullName evidence="2">Efflux RND transporter permease subunit</fullName>
    </submittedName>
</protein>
<dbReference type="PRINTS" id="PR00702">
    <property type="entry name" value="ACRIFLAVINRP"/>
</dbReference>
<dbReference type="SUPFAM" id="SSF82693">
    <property type="entry name" value="Multidrug efflux transporter AcrB pore domain, PN1, PN2, PC1 and PC2 subdomains"/>
    <property type="match status" value="3"/>
</dbReference>
<dbReference type="Gene3D" id="3.30.70.1440">
    <property type="entry name" value="Multidrug efflux transporter AcrB pore domain"/>
    <property type="match status" value="1"/>
</dbReference>
<reference evidence="2 3" key="1">
    <citation type="submission" date="2023-11" db="EMBL/GenBank/DDBJ databases">
        <title>Paucibacter sp. nov., isolated from fresh soil in Korea.</title>
        <authorList>
            <person name="Le N.T.T."/>
        </authorList>
    </citation>
    <scope>NUCLEOTIDE SEQUENCE [LARGE SCALE GENOMIC DNA]</scope>
    <source>
        <strain evidence="2 3">R3-3</strain>
    </source>
</reference>
<proteinExistence type="predicted"/>
<feature type="transmembrane region" description="Helical" evidence="1">
    <location>
        <begin position="1087"/>
        <end position="1105"/>
    </location>
</feature>
<feature type="transmembrane region" description="Helical" evidence="1">
    <location>
        <begin position="360"/>
        <end position="380"/>
    </location>
</feature>
<comment type="caution">
    <text evidence="2">The sequence shown here is derived from an EMBL/GenBank/DDBJ whole genome shotgun (WGS) entry which is preliminary data.</text>
</comment>
<dbReference type="Gene3D" id="3.30.70.1430">
    <property type="entry name" value="Multidrug efflux transporter AcrB pore domain"/>
    <property type="match status" value="2"/>
</dbReference>
<dbReference type="SUPFAM" id="SSF82866">
    <property type="entry name" value="Multidrug efflux transporter AcrB transmembrane domain"/>
    <property type="match status" value="2"/>
</dbReference>
<dbReference type="SUPFAM" id="SSF82714">
    <property type="entry name" value="Multidrug efflux transporter AcrB TolC docking domain, DN and DC subdomains"/>
    <property type="match status" value="2"/>
</dbReference>
<feature type="transmembrane region" description="Helical" evidence="1">
    <location>
        <begin position="333"/>
        <end position="353"/>
    </location>
</feature>
<feature type="transmembrane region" description="Helical" evidence="1">
    <location>
        <begin position="1022"/>
        <end position="1042"/>
    </location>
</feature>
<feature type="transmembrane region" description="Helical" evidence="1">
    <location>
        <begin position="991"/>
        <end position="1010"/>
    </location>
</feature>
<dbReference type="InterPro" id="IPR001036">
    <property type="entry name" value="Acrflvin-R"/>
</dbReference>
<evidence type="ECO:0000313" key="3">
    <source>
        <dbReference type="Proteomes" id="UP001285263"/>
    </source>
</evidence>
<gene>
    <name evidence="2" type="ORF">SNE35_23430</name>
</gene>
<keyword evidence="1" id="KW-0472">Membrane</keyword>
<dbReference type="Gene3D" id="1.20.1640.10">
    <property type="entry name" value="Multidrug efflux transporter AcrB transmembrane domain"/>
    <property type="match status" value="2"/>
</dbReference>
<name>A0ABU5DME2_9BURK</name>
<dbReference type="PANTHER" id="PTHR32063">
    <property type="match status" value="1"/>
</dbReference>
<dbReference type="Pfam" id="PF00873">
    <property type="entry name" value="ACR_tran"/>
    <property type="match status" value="2"/>
</dbReference>
<keyword evidence="1" id="KW-0812">Transmembrane</keyword>
<dbReference type="RefSeq" id="WP_320425444.1">
    <property type="nucleotide sequence ID" value="NZ_JAXCLA010000008.1"/>
</dbReference>
<feature type="transmembrane region" description="Helical" evidence="1">
    <location>
        <begin position="570"/>
        <end position="589"/>
    </location>
</feature>
<dbReference type="Gene3D" id="3.30.70.1320">
    <property type="entry name" value="Multidrug efflux transporter AcrB pore domain like"/>
    <property type="match status" value="1"/>
</dbReference>
<keyword evidence="1" id="KW-1133">Transmembrane helix</keyword>
<dbReference type="Gene3D" id="3.30.2090.10">
    <property type="entry name" value="Multidrug efflux transporter AcrB TolC docking domain, DN and DC subdomains"/>
    <property type="match status" value="2"/>
</dbReference>
<dbReference type="EMBL" id="JAXCLA010000008">
    <property type="protein sequence ID" value="MDY0747476.1"/>
    <property type="molecule type" value="Genomic_DNA"/>
</dbReference>
<evidence type="ECO:0000256" key="1">
    <source>
        <dbReference type="SAM" id="Phobius"/>
    </source>
</evidence>
<dbReference type="InterPro" id="IPR027463">
    <property type="entry name" value="AcrB_DN_DC_subdom"/>
</dbReference>
<keyword evidence="3" id="KW-1185">Reference proteome</keyword>
<feature type="transmembrane region" description="Helical" evidence="1">
    <location>
        <begin position="1062"/>
        <end position="1081"/>
    </location>
</feature>
<feature type="transmembrane region" description="Helical" evidence="1">
    <location>
        <begin position="1112"/>
        <end position="1134"/>
    </location>
</feature>
<evidence type="ECO:0000313" key="2">
    <source>
        <dbReference type="EMBL" id="MDY0747476.1"/>
    </source>
</evidence>
<dbReference type="Proteomes" id="UP001285263">
    <property type="component" value="Unassembled WGS sequence"/>
</dbReference>
<sequence length="1152" mass="124624">MWITRVSIQNPVFATMVMVALCVLGLFSYSKLGVEQMPDITLPGAWIDIRYPGASPAAVERQVAKPLEESLNSIAGVNRIQSRSFEGRVQASVEFTLDTDMNRAMQDLRDRLAMAQAQFPQEVKPPNVSRFQGDNAQPVVVMALISGTRSLRELSMLSDQTISKRLGRVPGVAQVSVGGMALREVRIDLDPMRLRAYGITPAEISAAIATANQDEPVGVLSDQYTDAMLRVEGQVKDPKRFGDIVVAKRGDLVLTLRDLGTLVEREQELDNIARIDGQTAITFNVFKQQDANIVSTGQAVKETMEELRKTLPKDMELRLIYASSDWVKGSLDGLRHTLIEGALLTVAIVFLFLHSWRSTIITGLTLPISVISSFIAVHAFGFTLNFMTMMALSLCIGLLIDDAIVVRENIVRHVGMGKDHLKASFDGTNEIGLAVMATTFAICAVFTPVAFMGGIIGKFFYPFGITVAVAVLVSLFVSFTLDPMLSSVWADPPATYLRRVPVIGHLLRGTDWCMDVLHAVYEKTINWTFSGRRYRLFVLPAWGRPFKADGTRDLTAKRRLRSVTLTPRGIVTWSGVASFVAAIFLAGAVGTEFIPETDQGFTQLALRLPVGTSLDRSSDKVAQVEEILKHYPEIKTVSTVVGATGDGLATGRNNAQLNITLSDRKDRKRSQKQIEDAMREEIAKIPGVELSVGFNKPVWITILGNDSDALNAAAADLVARIKKIPGAVDVDTTVKPGLPAYAVRVKDSAMRELGLTTPQLAASLRAYVNGEIASYWTAPDGNQVQVLVRLPKDERRNVEQMYKLPVAFAKDGSPITLDQVATVEPVFNPEVIRRENLQRREAVFAGTQGRASGDVNDDVQKMIKTVQLPPGVSFKVDGAGKDQAEAMNGLVGAMALAVIFIYIVLASQFGSFTQPFAIMASLPLSLIGVMLALLVTGSTLNVFSMIGLVMLMGLVTKNAILLVDFANHARKAGASLSDAVREAGLIRMRPIIMTTAAMIFGMLPMAIALNDGGEIQAPMGRAIIGGVITSTLLTLLVVPVIYSYLEQFAAFVKSLHDRTRGAFYGTVGVSLATLVMLGAGAPTGATVVMAVAGFLLCIWLCFCFAHERGRPAGWALLGLLGMPGFLLGCFLLRAPPEPAPASAADEGLIPAK</sequence>
<organism evidence="2 3">
    <name type="scientific">Roseateles agri</name>
    <dbReference type="NCBI Taxonomy" id="3098619"/>
    <lineage>
        <taxon>Bacteria</taxon>
        <taxon>Pseudomonadati</taxon>
        <taxon>Pseudomonadota</taxon>
        <taxon>Betaproteobacteria</taxon>
        <taxon>Burkholderiales</taxon>
        <taxon>Sphaerotilaceae</taxon>
        <taxon>Roseateles</taxon>
    </lineage>
</organism>
<feature type="transmembrane region" description="Helical" evidence="1">
    <location>
        <begin position="431"/>
        <end position="453"/>
    </location>
</feature>
<accession>A0ABU5DME2</accession>
<dbReference type="PANTHER" id="PTHR32063:SF0">
    <property type="entry name" value="SWARMING MOTILITY PROTEIN SWRC"/>
    <property type="match status" value="1"/>
</dbReference>
<feature type="transmembrane region" description="Helical" evidence="1">
    <location>
        <begin position="459"/>
        <end position="481"/>
    </location>
</feature>